<dbReference type="STRING" id="1586287.BBK82_30815"/>
<dbReference type="Gene3D" id="3.40.47.10">
    <property type="match status" value="1"/>
</dbReference>
<feature type="compositionally biased region" description="Low complexity" evidence="1">
    <location>
        <begin position="221"/>
        <end position="232"/>
    </location>
</feature>
<keyword evidence="3" id="KW-1185">Reference proteome</keyword>
<organism evidence="2 3">
    <name type="scientific">Lentzea guizhouensis</name>
    <dbReference type="NCBI Taxonomy" id="1586287"/>
    <lineage>
        <taxon>Bacteria</taxon>
        <taxon>Bacillati</taxon>
        <taxon>Actinomycetota</taxon>
        <taxon>Actinomycetes</taxon>
        <taxon>Pseudonocardiales</taxon>
        <taxon>Pseudonocardiaceae</taxon>
        <taxon>Lentzea</taxon>
    </lineage>
</organism>
<accession>A0A1B2HPX2</accession>
<dbReference type="Proteomes" id="UP000093053">
    <property type="component" value="Chromosome"/>
</dbReference>
<reference evidence="2 3" key="1">
    <citation type="submission" date="2016-07" db="EMBL/GenBank/DDBJ databases">
        <title>Complete genome sequence of the Lentzea guizhouensis DHS C013.</title>
        <authorList>
            <person name="Cao C."/>
        </authorList>
    </citation>
    <scope>NUCLEOTIDE SEQUENCE [LARGE SCALE GENOMIC DNA]</scope>
    <source>
        <strain evidence="2 3">DHS C013</strain>
    </source>
</reference>
<dbReference type="AlphaFoldDB" id="A0A1B2HPX2"/>
<feature type="compositionally biased region" description="Basic residues" evidence="1">
    <location>
        <begin position="205"/>
        <end position="220"/>
    </location>
</feature>
<name>A0A1B2HPX2_9PSEU</name>
<feature type="compositionally biased region" description="Low complexity" evidence="1">
    <location>
        <begin position="146"/>
        <end position="161"/>
    </location>
</feature>
<dbReference type="EMBL" id="CP016793">
    <property type="protein sequence ID" value="ANZ39779.1"/>
    <property type="molecule type" value="Genomic_DNA"/>
</dbReference>
<evidence type="ECO:0000313" key="2">
    <source>
        <dbReference type="EMBL" id="ANZ39779.1"/>
    </source>
</evidence>
<dbReference type="GO" id="GO:0016746">
    <property type="term" value="F:acyltransferase activity"/>
    <property type="evidence" value="ECO:0007669"/>
    <property type="project" value="InterPro"/>
</dbReference>
<evidence type="ECO:0000256" key="1">
    <source>
        <dbReference type="SAM" id="MobiDB-lite"/>
    </source>
</evidence>
<protein>
    <submittedName>
        <fullName evidence="2">Uncharacterized protein</fullName>
    </submittedName>
</protein>
<dbReference type="RefSeq" id="WP_065918120.1">
    <property type="nucleotide sequence ID" value="NZ_CP016793.1"/>
</dbReference>
<dbReference type="KEGG" id="led:BBK82_30815"/>
<gene>
    <name evidence="2" type="ORF">BBK82_30815</name>
</gene>
<sequence length="238" mass="25313">MSSAGFGGINTHVVLDAGVRTAMTRRVPRRLVPVAPEPVVTLPDAARRWSAPLPEWEPFLISADDLAALDERLGDLSERCPAMSEAELHDLAATLTAHDRARGALRARRGPPGSRRRHRAQEVAGWDTTLLVDEPAESCSAATGVRRSAAGQPRARARPAGTLLPVPRAPDAVRLVDGSADTAIAQPAWCGSPRRTGLAAHLGCTRRRGRAQPRRAHRAGLGRALPRAGPRPGRARAG</sequence>
<evidence type="ECO:0000313" key="3">
    <source>
        <dbReference type="Proteomes" id="UP000093053"/>
    </source>
</evidence>
<proteinExistence type="predicted"/>
<feature type="region of interest" description="Disordered" evidence="1">
    <location>
        <begin position="205"/>
        <end position="238"/>
    </location>
</feature>
<feature type="region of interest" description="Disordered" evidence="1">
    <location>
        <begin position="143"/>
        <end position="165"/>
    </location>
</feature>
<dbReference type="InterPro" id="IPR016039">
    <property type="entry name" value="Thiolase-like"/>
</dbReference>